<dbReference type="PANTHER" id="PTHR47548:SF1">
    <property type="entry name" value="S-ADENOSYL-L-METHIONINE-DEPENDENT METHYLTRANSFERASES SUPERFAMILY PROTEIN"/>
    <property type="match status" value="1"/>
</dbReference>
<keyword evidence="2" id="KW-1185">Reference proteome</keyword>
<dbReference type="Proteomes" id="UP000607653">
    <property type="component" value="Unassembled WGS sequence"/>
</dbReference>
<dbReference type="EMBL" id="DUZY01000003">
    <property type="protein sequence ID" value="DAD30593.1"/>
    <property type="molecule type" value="Genomic_DNA"/>
</dbReference>
<accession>A0A822YEL0</accession>
<dbReference type="PANTHER" id="PTHR47548">
    <property type="entry name" value="BNAA06G32370D PROTEIN"/>
    <property type="match status" value="1"/>
</dbReference>
<evidence type="ECO:0000313" key="1">
    <source>
        <dbReference type="EMBL" id="DAD30593.1"/>
    </source>
</evidence>
<dbReference type="AlphaFoldDB" id="A0A822YEL0"/>
<sequence>MLWPICGLQFLWRNGGPSSNIHLIHSVWVNFQTSTNNIIFGNRWRHLLGESNFWEHVGGIDISLAPSSFGQANTRVTQLYIPSGFFGFPPPGSNGILAFYKCTE</sequence>
<evidence type="ECO:0000313" key="2">
    <source>
        <dbReference type="Proteomes" id="UP000607653"/>
    </source>
</evidence>
<organism evidence="1 2">
    <name type="scientific">Nelumbo nucifera</name>
    <name type="common">Sacred lotus</name>
    <dbReference type="NCBI Taxonomy" id="4432"/>
    <lineage>
        <taxon>Eukaryota</taxon>
        <taxon>Viridiplantae</taxon>
        <taxon>Streptophyta</taxon>
        <taxon>Embryophyta</taxon>
        <taxon>Tracheophyta</taxon>
        <taxon>Spermatophyta</taxon>
        <taxon>Magnoliopsida</taxon>
        <taxon>Proteales</taxon>
        <taxon>Nelumbonaceae</taxon>
        <taxon>Nelumbo</taxon>
    </lineage>
</organism>
<gene>
    <name evidence="1" type="ORF">HUJ06_009444</name>
</gene>
<comment type="caution">
    <text evidence="1">The sequence shown here is derived from an EMBL/GenBank/DDBJ whole genome shotgun (WGS) entry which is preliminary data.</text>
</comment>
<dbReference type="Gene3D" id="2.40.50.1070">
    <property type="match status" value="1"/>
</dbReference>
<reference evidence="1 2" key="1">
    <citation type="journal article" date="2020" name="Mol. Biol. Evol.">
        <title>Distinct Expression and Methylation Patterns for Genes with Different Fates following a Single Whole-Genome Duplication in Flowering Plants.</title>
        <authorList>
            <person name="Shi T."/>
            <person name="Rahmani R.S."/>
            <person name="Gugger P.F."/>
            <person name="Wang M."/>
            <person name="Li H."/>
            <person name="Zhang Y."/>
            <person name="Li Z."/>
            <person name="Wang Q."/>
            <person name="Van de Peer Y."/>
            <person name="Marchal K."/>
            <person name="Chen J."/>
        </authorList>
    </citation>
    <scope>NUCLEOTIDE SEQUENCE [LARGE SCALE GENOMIC DNA]</scope>
    <source>
        <tissue evidence="1">Leaf</tissue>
    </source>
</reference>
<protein>
    <submittedName>
        <fullName evidence="1">Uncharacterized protein</fullName>
    </submittedName>
</protein>
<name>A0A822YEL0_NELNU</name>
<proteinExistence type="predicted"/>
<dbReference type="InterPro" id="IPR053304">
    <property type="entry name" value="RNA_M5U_MTase"/>
</dbReference>